<evidence type="ECO:0000259" key="5">
    <source>
        <dbReference type="PROSITE" id="PS51007"/>
    </source>
</evidence>
<organism evidence="6 7">
    <name type="scientific">Derxia gummosa DSM 723</name>
    <dbReference type="NCBI Taxonomy" id="1121388"/>
    <lineage>
        <taxon>Bacteria</taxon>
        <taxon>Pseudomonadati</taxon>
        <taxon>Pseudomonadota</taxon>
        <taxon>Betaproteobacteria</taxon>
        <taxon>Burkholderiales</taxon>
        <taxon>Alcaligenaceae</taxon>
        <taxon>Derxia</taxon>
    </lineage>
</organism>
<evidence type="ECO:0000313" key="7">
    <source>
        <dbReference type="RefSeq" id="WP_028312810.1"/>
    </source>
</evidence>
<evidence type="ECO:0000256" key="4">
    <source>
        <dbReference type="SAM" id="SignalP"/>
    </source>
</evidence>
<name>A0A8B6X6R8_9BURK</name>
<evidence type="ECO:0000256" key="1">
    <source>
        <dbReference type="ARBA" id="ARBA00022723"/>
    </source>
</evidence>
<keyword evidence="1 3" id="KW-0479">Metal-binding</keyword>
<dbReference type="AlphaFoldDB" id="A0A8B6X6R8"/>
<reference evidence="7" key="1">
    <citation type="submission" date="2025-08" db="UniProtKB">
        <authorList>
            <consortium name="RefSeq"/>
        </authorList>
    </citation>
    <scope>IDENTIFICATION</scope>
</reference>
<dbReference type="RefSeq" id="WP_028312810.1">
    <property type="nucleotide sequence ID" value="NZ_KI519499.1"/>
</dbReference>
<protein>
    <recommendedName>
        <fullName evidence="5">Cytochrome c domain-containing protein</fullName>
    </recommendedName>
</protein>
<sequence length="447" mass="48539">MRHFPRRAAFGSLVALAGLAAQPAAQAVPSFARQTGEDCAACHIGGYGPQLTPHGIRFKLGGYTDTDGKDGKVPLSAMAVGSYTRTGKDQDPPPDGGKANNNLALDEASVFLAGRLADQFGAFVQVTYDGIGKTTALDQADLRFVKDTQLGGRDLLLGLSLNNNPGVQDPFATLPVWRFPYTSSALGFGGVDAASLLNGGVEGRVLGLSGYGFWDDHLYAELGTYRSLSPAMQTKFGLGSADDPGRLGHGTTYWRLAWFDDRKRDAWSAGVYGFNSLIRPDRQLASPGNRYNDLGADAQYQYLGTREHVWTVQGSYLHEKQRRDALVADGGAEQVAGTLNEWRLNGSYHWRQTWGVTLGQFITTGSADALLYADNSSLKPNTTGQILQLDWTPFGKEGSWGEPWANLRLGLQYTRYGRFNGSRSNYDGSGRNASDNNTLFLFAWTSF</sequence>
<feature type="domain" description="Cytochrome c" evidence="5">
    <location>
        <begin position="22"/>
        <end position="120"/>
    </location>
</feature>
<dbReference type="GO" id="GO:0046872">
    <property type="term" value="F:metal ion binding"/>
    <property type="evidence" value="ECO:0007669"/>
    <property type="project" value="UniProtKB-KW"/>
</dbReference>
<keyword evidence="3" id="KW-0349">Heme</keyword>
<dbReference type="InterPro" id="IPR009056">
    <property type="entry name" value="Cyt_c-like_dom"/>
</dbReference>
<keyword evidence="4" id="KW-0732">Signal</keyword>
<feature type="chain" id="PRO_5034334220" description="Cytochrome c domain-containing protein" evidence="4">
    <location>
        <begin position="28"/>
        <end position="447"/>
    </location>
</feature>
<evidence type="ECO:0000256" key="3">
    <source>
        <dbReference type="PROSITE-ProRule" id="PRU00433"/>
    </source>
</evidence>
<evidence type="ECO:0000313" key="6">
    <source>
        <dbReference type="Proteomes" id="UP000675920"/>
    </source>
</evidence>
<accession>A0A8B6X6R8</accession>
<dbReference type="PROSITE" id="PS51007">
    <property type="entry name" value="CYTC"/>
    <property type="match status" value="1"/>
</dbReference>
<dbReference type="GO" id="GO:0020037">
    <property type="term" value="F:heme binding"/>
    <property type="evidence" value="ECO:0007669"/>
    <property type="project" value="InterPro"/>
</dbReference>
<keyword evidence="2 3" id="KW-0408">Iron</keyword>
<dbReference type="OrthoDB" id="5391020at2"/>
<evidence type="ECO:0000256" key="2">
    <source>
        <dbReference type="ARBA" id="ARBA00023004"/>
    </source>
</evidence>
<feature type="signal peptide" evidence="4">
    <location>
        <begin position="1"/>
        <end position="27"/>
    </location>
</feature>
<dbReference type="Proteomes" id="UP000675920">
    <property type="component" value="Unplaced"/>
</dbReference>
<proteinExistence type="predicted"/>
<keyword evidence="6" id="KW-1185">Reference proteome</keyword>
<dbReference type="GO" id="GO:0009055">
    <property type="term" value="F:electron transfer activity"/>
    <property type="evidence" value="ECO:0007669"/>
    <property type="project" value="InterPro"/>
</dbReference>